<reference evidence="3" key="1">
    <citation type="submission" date="2017-06" db="EMBL/GenBank/DDBJ databases">
        <authorList>
            <person name="Cremers G."/>
        </authorList>
    </citation>
    <scope>NUCLEOTIDE SEQUENCE [LARGE SCALE GENOMIC DNA]</scope>
</reference>
<dbReference type="RefSeq" id="WP_096207433.1">
    <property type="nucleotide sequence ID" value="NZ_FZMP01000249.1"/>
</dbReference>
<gene>
    <name evidence="2" type="ORF">MNV_980047</name>
</gene>
<evidence type="ECO:0000313" key="3">
    <source>
        <dbReference type="Proteomes" id="UP000218615"/>
    </source>
</evidence>
<dbReference type="SUPFAM" id="SSF53927">
    <property type="entry name" value="Cytidine deaminase-like"/>
    <property type="match status" value="1"/>
</dbReference>
<dbReference type="PANTHER" id="PTHR11079:SF162">
    <property type="entry name" value="RIBOFLAVIN BIOSYNTHESIS PROTEIN PYRD, CHLOROPLASTIC"/>
    <property type="match status" value="1"/>
</dbReference>
<dbReference type="Proteomes" id="UP000218615">
    <property type="component" value="Unassembled WGS sequence"/>
</dbReference>
<dbReference type="InterPro" id="IPR002125">
    <property type="entry name" value="CMP_dCMP_dom"/>
</dbReference>
<name>A0A284VUH5_9EURY</name>
<evidence type="ECO:0000259" key="1">
    <source>
        <dbReference type="PROSITE" id="PS51747"/>
    </source>
</evidence>
<dbReference type="AlphaFoldDB" id="A0A284VUH5"/>
<sequence length="204" mass="23074">MISEQISESGLHELAKINPENRDIDKFKARLTEYESDNAYPDDSYIWLADILALEALNSGNFGVGCILTDVNGNIVVQGHNEVFNPYFRSDRHGEMVVMDKFEDAHPNIHNPGGFTLYTSLESCPMCLIRMITSGIKRILHAAPDMEGGMVHKMKHLPRFWIDLVAGQVYSQAECSQELISIANEIFLYNADELKEKLKNRKAL</sequence>
<dbReference type="CDD" id="cd01285">
    <property type="entry name" value="nucleoside_deaminase"/>
    <property type="match status" value="1"/>
</dbReference>
<dbReference type="PROSITE" id="PS51747">
    <property type="entry name" value="CYT_DCMP_DEAMINASES_2"/>
    <property type="match status" value="1"/>
</dbReference>
<accession>A0A284VUH5</accession>
<dbReference type="InterPro" id="IPR016193">
    <property type="entry name" value="Cytidine_deaminase-like"/>
</dbReference>
<protein>
    <recommendedName>
        <fullName evidence="1">CMP/dCMP-type deaminase domain-containing protein</fullName>
    </recommendedName>
</protein>
<feature type="domain" description="CMP/dCMP-type deaminase" evidence="1">
    <location>
        <begin position="40"/>
        <end position="152"/>
    </location>
</feature>
<dbReference type="PANTHER" id="PTHR11079">
    <property type="entry name" value="CYTOSINE DEAMINASE FAMILY MEMBER"/>
    <property type="match status" value="1"/>
</dbReference>
<dbReference type="Gene3D" id="3.40.140.10">
    <property type="entry name" value="Cytidine Deaminase, domain 2"/>
    <property type="match status" value="1"/>
</dbReference>
<evidence type="ECO:0000313" key="2">
    <source>
        <dbReference type="EMBL" id="SNQ62945.1"/>
    </source>
</evidence>
<dbReference type="GO" id="GO:0008835">
    <property type="term" value="F:diaminohydroxyphosphoribosylaminopyrimidine deaminase activity"/>
    <property type="evidence" value="ECO:0007669"/>
    <property type="project" value="TreeGrafter"/>
</dbReference>
<keyword evidence="3" id="KW-1185">Reference proteome</keyword>
<organism evidence="2 3">
    <name type="scientific">Candidatus Methanoperedens nitratireducens</name>
    <dbReference type="NCBI Taxonomy" id="1392998"/>
    <lineage>
        <taxon>Archaea</taxon>
        <taxon>Methanobacteriati</taxon>
        <taxon>Methanobacteriota</taxon>
        <taxon>Stenosarchaea group</taxon>
        <taxon>Methanomicrobia</taxon>
        <taxon>Methanosarcinales</taxon>
        <taxon>ANME-2 cluster</taxon>
        <taxon>Candidatus Methanoperedentaceae</taxon>
        <taxon>Candidatus Methanoperedens</taxon>
    </lineage>
</organism>
<dbReference type="Pfam" id="PF00383">
    <property type="entry name" value="dCMP_cyt_deam_1"/>
    <property type="match status" value="1"/>
</dbReference>
<dbReference type="EMBL" id="FZMP01000249">
    <property type="protein sequence ID" value="SNQ62945.1"/>
    <property type="molecule type" value="Genomic_DNA"/>
</dbReference>
<proteinExistence type="predicted"/>
<dbReference type="OrthoDB" id="7284at2157"/>